<proteinExistence type="predicted"/>
<dbReference type="EMBL" id="BJMN01000011">
    <property type="protein sequence ID" value="GEB56058.1"/>
    <property type="molecule type" value="Genomic_DNA"/>
</dbReference>
<dbReference type="AlphaFoldDB" id="A0A4Y3RGL8"/>
<feature type="compositionally biased region" description="Basic and acidic residues" evidence="1">
    <location>
        <begin position="139"/>
        <end position="152"/>
    </location>
</feature>
<dbReference type="CDD" id="cd00093">
    <property type="entry name" value="HTH_XRE"/>
    <property type="match status" value="1"/>
</dbReference>
<dbReference type="Pfam" id="PF13560">
    <property type="entry name" value="HTH_31"/>
    <property type="match status" value="1"/>
</dbReference>
<evidence type="ECO:0000256" key="1">
    <source>
        <dbReference type="SAM" id="MobiDB-lite"/>
    </source>
</evidence>
<dbReference type="InterPro" id="IPR010982">
    <property type="entry name" value="Lambda_DNA-bd_dom_sf"/>
</dbReference>
<gene>
    <name evidence="3" type="ORF">SGA01_16630</name>
</gene>
<evidence type="ECO:0000313" key="4">
    <source>
        <dbReference type="Proteomes" id="UP000315226"/>
    </source>
</evidence>
<accession>A0A4Y3RGL8</accession>
<dbReference type="OrthoDB" id="3829505at2"/>
<dbReference type="InterPro" id="IPR001387">
    <property type="entry name" value="Cro/C1-type_HTH"/>
</dbReference>
<dbReference type="GO" id="GO:0003677">
    <property type="term" value="F:DNA binding"/>
    <property type="evidence" value="ECO:0007669"/>
    <property type="project" value="InterPro"/>
</dbReference>
<dbReference type="Gene3D" id="1.10.260.40">
    <property type="entry name" value="lambda repressor-like DNA-binding domains"/>
    <property type="match status" value="1"/>
</dbReference>
<dbReference type="RefSeq" id="WP_141294804.1">
    <property type="nucleotide sequence ID" value="NZ_BJMN01000011.1"/>
</dbReference>
<dbReference type="Proteomes" id="UP000315226">
    <property type="component" value="Unassembled WGS sequence"/>
</dbReference>
<keyword evidence="4" id="KW-1185">Reference proteome</keyword>
<dbReference type="SMART" id="SM00530">
    <property type="entry name" value="HTH_XRE"/>
    <property type="match status" value="1"/>
</dbReference>
<comment type="caution">
    <text evidence="3">The sequence shown here is derived from an EMBL/GenBank/DDBJ whole genome shotgun (WGS) entry which is preliminary data.</text>
</comment>
<dbReference type="PROSITE" id="PS50943">
    <property type="entry name" value="HTH_CROC1"/>
    <property type="match status" value="1"/>
</dbReference>
<name>A0A4Y3RGL8_9ACTN</name>
<feature type="region of interest" description="Disordered" evidence="1">
    <location>
        <begin position="139"/>
        <end position="174"/>
    </location>
</feature>
<evidence type="ECO:0000259" key="2">
    <source>
        <dbReference type="PROSITE" id="PS50943"/>
    </source>
</evidence>
<sequence>MPSGSPRQQTRQCTHCGNDFQYAVRRGRPNTFCSPACRAAARSSSAEPPDLTRYNEDLGATAEDLQLSATTLLAAVHGGEDTDDLMGQVNDHYRFLKDVEAAVVARGRARGDSWMQIAEAAGSGAESYRKKWTQDKVSRRLTRAREARRDRQAASGRPDAADRAGCAPLPPAQTPGEQFAAAMVSLQRSTGLTIKDTASRIGVSPSYVSRILAGTRRPSWPIVEAFVETCEGRSLEMRALWEAAQRTPDHQQEPVPEDPDEARAQLHTALRALYLAADRPDLWDIKRAVSTGTKPSIREISLALNCTRIPDWETTAKIIMALRGSPAEFRPLWQAASPPSTTSALQAAAFG</sequence>
<feature type="domain" description="HTH cro/C1-type" evidence="2">
    <location>
        <begin position="191"/>
        <end position="219"/>
    </location>
</feature>
<reference evidence="3 4" key="1">
    <citation type="submission" date="2019-06" db="EMBL/GenBank/DDBJ databases">
        <title>Whole genome shotgun sequence of Streptomyces gardneri NBRC 12865.</title>
        <authorList>
            <person name="Hosoyama A."/>
            <person name="Uohara A."/>
            <person name="Ohji S."/>
            <person name="Ichikawa N."/>
        </authorList>
    </citation>
    <scope>NUCLEOTIDE SEQUENCE [LARGE SCALE GENOMIC DNA]</scope>
    <source>
        <strain evidence="3 4">NBRC 12865</strain>
    </source>
</reference>
<protein>
    <recommendedName>
        <fullName evidence="2">HTH cro/C1-type domain-containing protein</fullName>
    </recommendedName>
</protein>
<evidence type="ECO:0000313" key="3">
    <source>
        <dbReference type="EMBL" id="GEB56058.1"/>
    </source>
</evidence>
<dbReference type="SUPFAM" id="SSF47413">
    <property type="entry name" value="lambda repressor-like DNA-binding domains"/>
    <property type="match status" value="1"/>
</dbReference>
<organism evidence="3 4">
    <name type="scientific">Streptomyces gardneri</name>
    <dbReference type="NCBI Taxonomy" id="66892"/>
    <lineage>
        <taxon>Bacteria</taxon>
        <taxon>Bacillati</taxon>
        <taxon>Actinomycetota</taxon>
        <taxon>Actinomycetes</taxon>
        <taxon>Kitasatosporales</taxon>
        <taxon>Streptomycetaceae</taxon>
        <taxon>Streptomyces</taxon>
    </lineage>
</organism>